<feature type="region of interest" description="Disordered" evidence="1">
    <location>
        <begin position="1"/>
        <end position="227"/>
    </location>
</feature>
<reference evidence="3" key="1">
    <citation type="submission" date="2012-06" db="EMBL/GenBank/DDBJ databases">
        <title>The genome sequence of Coniosporium apollinis CBS 100218.</title>
        <authorList>
            <consortium name="The Broad Institute Genome Sequencing Platform"/>
            <person name="Cuomo C."/>
            <person name="Gorbushina A."/>
            <person name="Noack S."/>
            <person name="Walker B."/>
            <person name="Young S.K."/>
            <person name="Zeng Q."/>
            <person name="Gargeya S."/>
            <person name="Fitzgerald M."/>
            <person name="Haas B."/>
            <person name="Abouelleil A."/>
            <person name="Alvarado L."/>
            <person name="Arachchi H.M."/>
            <person name="Berlin A.M."/>
            <person name="Chapman S.B."/>
            <person name="Goldberg J."/>
            <person name="Griggs A."/>
            <person name="Gujja S."/>
            <person name="Hansen M."/>
            <person name="Howarth C."/>
            <person name="Imamovic A."/>
            <person name="Larimer J."/>
            <person name="McCowan C."/>
            <person name="Montmayeur A."/>
            <person name="Murphy C."/>
            <person name="Neiman D."/>
            <person name="Pearson M."/>
            <person name="Priest M."/>
            <person name="Roberts A."/>
            <person name="Saif S."/>
            <person name="Shea T."/>
            <person name="Sisk P."/>
            <person name="Sykes S."/>
            <person name="Wortman J."/>
            <person name="Nusbaum C."/>
            <person name="Birren B."/>
        </authorList>
    </citation>
    <scope>NUCLEOTIDE SEQUENCE [LARGE SCALE GENOMIC DNA]</scope>
    <source>
        <strain evidence="3">CBS 100218</strain>
    </source>
</reference>
<evidence type="ECO:0000313" key="2">
    <source>
        <dbReference type="EMBL" id="EON61461.1"/>
    </source>
</evidence>
<gene>
    <name evidence="2" type="ORF">W97_00676</name>
</gene>
<dbReference type="OMA" id="TPRTEHI"/>
<name>R7YII7_CONA1</name>
<dbReference type="EMBL" id="JH767555">
    <property type="protein sequence ID" value="EON61461.1"/>
    <property type="molecule type" value="Genomic_DNA"/>
</dbReference>
<sequence length="584" mass="63782">MSDSHSTPRRSPGDQLEDYQTADQDRGRNPEPSERRDVGGEPGGRLVVSSAPTHLPQRAIAEAQVRAPYGFHQQQQQQPSASAEASYQGYAFLQPHSYPPYPGGQAELVGGQLPGAQSQPAAFASTTPFQPNRHARRTKAHDSCYDVQHKKRGRPRLRDDRDATTQDAEIARQQSGTPYSPTSTEESSDPNRRRRTDSLRTLRASESVAAGEATRAQQENSPLIATGPPGIDSLNAPFHPRSEGAAAAAVRPVVFLNLDLIILKSNQAFREVLANGREVVGQDLMTMLDIGHANDIQRLRQHLREEKEDKDPTYMPPINSGGQNEQEAQQQAVRHVTDLNFESYSQDYDLRHQYLRFRLPDGQLVALDVLFRLARTSLFFVTLALPPIERRNLPVFEPPIPSRPRPLPPTPTASGSAAAGEPTRFFSSRPAWAGAVSSPPLFSRDAPAAPVLPTAPPATSFMTPGNRGSEQDYPRSYQSSPVGFTPPTPYGGAPRPSSVASGGRSRALSLRDPSRPDSRGLYQFSPSVEPSAGPAQPSSIDTGDQGIERVRQHKPISSKEEEEREGGASEGNKKRRFGIDGMLD</sequence>
<feature type="compositionally biased region" description="Low complexity" evidence="1">
    <location>
        <begin position="412"/>
        <end position="421"/>
    </location>
</feature>
<feature type="compositionally biased region" description="Low complexity" evidence="1">
    <location>
        <begin position="175"/>
        <end position="185"/>
    </location>
</feature>
<dbReference type="eggNOG" id="ENOG502S5NV">
    <property type="taxonomic scope" value="Eukaryota"/>
</dbReference>
<evidence type="ECO:0008006" key="4">
    <source>
        <dbReference type="Google" id="ProtNLM"/>
    </source>
</evidence>
<keyword evidence="3" id="KW-1185">Reference proteome</keyword>
<evidence type="ECO:0000313" key="3">
    <source>
        <dbReference type="Proteomes" id="UP000016924"/>
    </source>
</evidence>
<feature type="region of interest" description="Disordered" evidence="1">
    <location>
        <begin position="396"/>
        <end position="421"/>
    </location>
</feature>
<organism evidence="2 3">
    <name type="scientific">Coniosporium apollinis (strain CBS 100218)</name>
    <name type="common">Rock-inhabiting black yeast</name>
    <dbReference type="NCBI Taxonomy" id="1168221"/>
    <lineage>
        <taxon>Eukaryota</taxon>
        <taxon>Fungi</taxon>
        <taxon>Dikarya</taxon>
        <taxon>Ascomycota</taxon>
        <taxon>Pezizomycotina</taxon>
        <taxon>Dothideomycetes</taxon>
        <taxon>Dothideomycetes incertae sedis</taxon>
        <taxon>Coniosporium</taxon>
    </lineage>
</organism>
<evidence type="ECO:0000256" key="1">
    <source>
        <dbReference type="SAM" id="MobiDB-lite"/>
    </source>
</evidence>
<accession>R7YII7</accession>
<dbReference type="GeneID" id="19897987"/>
<feature type="compositionally biased region" description="Low complexity" evidence="1">
    <location>
        <begin position="319"/>
        <end position="331"/>
    </location>
</feature>
<dbReference type="STRING" id="1168221.R7YII7"/>
<dbReference type="OrthoDB" id="5575144at2759"/>
<feature type="compositionally biased region" description="Basic and acidic residues" evidence="1">
    <location>
        <begin position="23"/>
        <end position="39"/>
    </location>
</feature>
<feature type="compositionally biased region" description="Polar residues" evidence="1">
    <location>
        <begin position="115"/>
        <end position="130"/>
    </location>
</feature>
<feature type="region of interest" description="Disordered" evidence="1">
    <location>
        <begin position="447"/>
        <end position="584"/>
    </location>
</feature>
<protein>
    <recommendedName>
        <fullName evidence="4">PAS domain-containing protein</fullName>
    </recommendedName>
</protein>
<feature type="compositionally biased region" description="Pro residues" evidence="1">
    <location>
        <begin position="396"/>
        <end position="411"/>
    </location>
</feature>
<feature type="region of interest" description="Disordered" evidence="1">
    <location>
        <begin position="306"/>
        <end position="331"/>
    </location>
</feature>
<proteinExistence type="predicted"/>
<dbReference type="RefSeq" id="XP_007776778.1">
    <property type="nucleotide sequence ID" value="XM_007778588.1"/>
</dbReference>
<dbReference type="AlphaFoldDB" id="R7YII7"/>
<dbReference type="Proteomes" id="UP000016924">
    <property type="component" value="Unassembled WGS sequence"/>
</dbReference>
<dbReference type="HOGENOM" id="CLU_018499_0_0_1"/>
<feature type="compositionally biased region" description="Basic and acidic residues" evidence="1">
    <location>
        <begin position="557"/>
        <end position="567"/>
    </location>
</feature>